<accession>A0A117IAX9</accession>
<keyword evidence="2" id="KW-0067">ATP-binding</keyword>
<gene>
    <name evidence="6" type="ORF">RMCC_4050</name>
</gene>
<keyword evidence="5" id="KW-1133">Transmembrane helix</keyword>
<keyword evidence="3" id="KW-0143">Chaperone</keyword>
<keyword evidence="7" id="KW-1185">Reference proteome</keyword>
<dbReference type="Gene3D" id="3.30.420.40">
    <property type="match status" value="2"/>
</dbReference>
<dbReference type="PANTHER" id="PTHR42749">
    <property type="entry name" value="CELL SHAPE-DETERMINING PROTEIN MREB"/>
    <property type="match status" value="1"/>
</dbReference>
<dbReference type="GO" id="GO:0140662">
    <property type="term" value="F:ATP-dependent protein folding chaperone"/>
    <property type="evidence" value="ECO:0007669"/>
    <property type="project" value="InterPro"/>
</dbReference>
<dbReference type="PANTHER" id="PTHR42749:SF1">
    <property type="entry name" value="CELL SHAPE-DETERMINING PROTEIN MREB"/>
    <property type="match status" value="1"/>
</dbReference>
<evidence type="ECO:0000256" key="4">
    <source>
        <dbReference type="SAM" id="MobiDB-lite"/>
    </source>
</evidence>
<dbReference type="InterPro" id="IPR013126">
    <property type="entry name" value="Hsp_70_fam"/>
</dbReference>
<feature type="compositionally biased region" description="Pro residues" evidence="4">
    <location>
        <begin position="521"/>
        <end position="536"/>
    </location>
</feature>
<keyword evidence="5" id="KW-0472">Membrane</keyword>
<dbReference type="STRING" id="228230.RMCC_4050"/>
<organism evidence="6 7">
    <name type="scientific">Mycolicibacterium canariasense</name>
    <name type="common">Mycobacterium canariasense</name>
    <dbReference type="NCBI Taxonomy" id="228230"/>
    <lineage>
        <taxon>Bacteria</taxon>
        <taxon>Bacillati</taxon>
        <taxon>Actinomycetota</taxon>
        <taxon>Actinomycetes</taxon>
        <taxon>Mycobacteriales</taxon>
        <taxon>Mycobacteriaceae</taxon>
        <taxon>Mycolicibacterium</taxon>
    </lineage>
</organism>
<dbReference type="GO" id="GO:0005524">
    <property type="term" value="F:ATP binding"/>
    <property type="evidence" value="ECO:0007669"/>
    <property type="project" value="UniProtKB-KW"/>
</dbReference>
<sequence>MDNPIGLLKAGVMTESVGLSIGATNLAAVTVGRAAVTRPAVLTRETGLVFTDFVDRVGDPVGVVAADGTTHRPEALLTEALRALHRTVPPGPRTGISHPAHWHPRHVAALRTALAADQELRSAPLFSDAVTALAALSDNPGLPARGIVVLCDFGGTGTSITVADAANGHQPIAPTVRYPELSGALIDQALLTHVLAGVPGAADAAGTSAIGSLTRLRAECRIAKERLSGAAAAAVPVDLPGHRTEVRVTRDELDGMLRTSLGEFLAVLRDTLQRSGIRAADLAAVASVGGGARVPAVTAALSDQFRVPVVTLPQPELAAAIGAGIRAARPAADEGVTTVAPVPPVVPAPDPAVVPAPDPAMSSTFRALAWSQDTDEVPGAQPFVVDHPIDGDPSHSFAGLDARPQVQFAEHEEPEPEPTPWYRRPALLIGAGAAVVLVVCVAAAVFVMRTDQSQTPTSQTTTATATANPATPSAVPQQPSPAEAPAPATEAPPQTRTVTRQAPVTQAPPAPATEAPAPTSEAPPPPPSPEPSPSPEPTTEAPTTPPPLIPTIPTIPPIPTIPGLPPFIPQPGQQLPH</sequence>
<evidence type="ECO:0000256" key="2">
    <source>
        <dbReference type="ARBA" id="ARBA00022840"/>
    </source>
</evidence>
<name>A0A117IAX9_MYCCR</name>
<dbReference type="EMBL" id="BCSY01000068">
    <property type="protein sequence ID" value="GAS97084.1"/>
    <property type="molecule type" value="Genomic_DNA"/>
</dbReference>
<reference evidence="7" key="2">
    <citation type="submission" date="2016-02" db="EMBL/GenBank/DDBJ databases">
        <title>Draft genome sequence of five rapidly growing Mycobacterium species.</title>
        <authorList>
            <person name="Katahira K."/>
            <person name="Gotou Y."/>
            <person name="Iida K."/>
            <person name="Ogura Y."/>
            <person name="Hayashi T."/>
        </authorList>
    </citation>
    <scope>NUCLEOTIDE SEQUENCE [LARGE SCALE GENOMIC DNA]</scope>
    <source>
        <strain evidence="7">JCM15298</strain>
    </source>
</reference>
<dbReference type="AlphaFoldDB" id="A0A117IAX9"/>
<dbReference type="Proteomes" id="UP000069443">
    <property type="component" value="Unassembled WGS sequence"/>
</dbReference>
<comment type="caution">
    <text evidence="6">The sequence shown here is derived from an EMBL/GenBank/DDBJ whole genome shotgun (WGS) entry which is preliminary data.</text>
</comment>
<feature type="region of interest" description="Disordered" evidence="4">
    <location>
        <begin position="452"/>
        <end position="577"/>
    </location>
</feature>
<evidence type="ECO:0000313" key="6">
    <source>
        <dbReference type="EMBL" id="GAS97084.1"/>
    </source>
</evidence>
<keyword evidence="1" id="KW-0547">Nucleotide-binding</keyword>
<keyword evidence="5" id="KW-0812">Transmembrane</keyword>
<protein>
    <submittedName>
        <fullName evidence="6">Molecular chaperone</fullName>
    </submittedName>
</protein>
<evidence type="ECO:0000256" key="1">
    <source>
        <dbReference type="ARBA" id="ARBA00022741"/>
    </source>
</evidence>
<proteinExistence type="predicted"/>
<dbReference type="Pfam" id="PF00012">
    <property type="entry name" value="HSP70"/>
    <property type="match status" value="1"/>
</dbReference>
<dbReference type="Gene3D" id="3.90.640.10">
    <property type="entry name" value="Actin, Chain A, domain 4"/>
    <property type="match status" value="1"/>
</dbReference>
<evidence type="ECO:0000256" key="5">
    <source>
        <dbReference type="SAM" id="Phobius"/>
    </source>
</evidence>
<evidence type="ECO:0000256" key="3">
    <source>
        <dbReference type="ARBA" id="ARBA00023186"/>
    </source>
</evidence>
<evidence type="ECO:0000313" key="7">
    <source>
        <dbReference type="Proteomes" id="UP000069443"/>
    </source>
</evidence>
<reference evidence="7" key="1">
    <citation type="journal article" date="2016" name="Genome Announc.">
        <title>Draft Genome Sequences of Five Rapidly Growing Mycobacterium Species, M. thermoresistibile, M. fortuitum subsp. acetamidolyticum, M. canariasense, M. brisbanense, and M. novocastrense.</title>
        <authorList>
            <person name="Katahira K."/>
            <person name="Ogura Y."/>
            <person name="Gotoh Y."/>
            <person name="Hayashi T."/>
        </authorList>
    </citation>
    <scope>NUCLEOTIDE SEQUENCE [LARGE SCALE GENOMIC DNA]</scope>
    <source>
        <strain evidence="7">JCM15298</strain>
    </source>
</reference>
<feature type="compositionally biased region" description="Low complexity" evidence="4">
    <location>
        <begin position="452"/>
        <end position="477"/>
    </location>
</feature>
<feature type="compositionally biased region" description="Pro residues" evidence="4">
    <location>
        <begin position="543"/>
        <end position="569"/>
    </location>
</feature>
<dbReference type="SUPFAM" id="SSF53067">
    <property type="entry name" value="Actin-like ATPase domain"/>
    <property type="match status" value="1"/>
</dbReference>
<feature type="transmembrane region" description="Helical" evidence="5">
    <location>
        <begin position="426"/>
        <end position="448"/>
    </location>
</feature>
<dbReference type="InterPro" id="IPR043129">
    <property type="entry name" value="ATPase_NBD"/>
</dbReference>